<keyword evidence="1" id="KW-1133">Transmembrane helix</keyword>
<dbReference type="PANTHER" id="PTHR34473">
    <property type="entry name" value="UPF0699 TRANSMEMBRANE PROTEIN YDBS"/>
    <property type="match status" value="1"/>
</dbReference>
<dbReference type="OrthoDB" id="2195155at2"/>
<dbReference type="PIRSF" id="PIRSF026631">
    <property type="entry name" value="UCP026631"/>
    <property type="match status" value="1"/>
</dbReference>
<keyword evidence="1" id="KW-0812">Transmembrane</keyword>
<dbReference type="Proteomes" id="UP000034287">
    <property type="component" value="Unassembled WGS sequence"/>
</dbReference>
<dbReference type="Pfam" id="PF03703">
    <property type="entry name" value="bPH_2"/>
    <property type="match status" value="3"/>
</dbReference>
<reference evidence="3 4" key="1">
    <citation type="submission" date="2015-04" db="EMBL/GenBank/DDBJ databases">
        <title>Taxonomic description and genome sequence of Salinicoccus sediminis sp. nov., a novel hyper halotolerant bacterium isolated from marine sediment.</title>
        <authorList>
            <person name="Mathan Kumar R."/>
            <person name="Kaur G."/>
            <person name="Kumar N."/>
            <person name="Kumar A."/>
            <person name="Singh N.K."/>
            <person name="Kaur N."/>
            <person name="Mayilraj S."/>
        </authorList>
    </citation>
    <scope>NUCLEOTIDE SEQUENCE [LARGE SCALE GENOMIC DNA]</scope>
    <source>
        <strain evidence="3 4">SV-16</strain>
    </source>
</reference>
<feature type="transmembrane region" description="Helical" evidence="1">
    <location>
        <begin position="189"/>
        <end position="214"/>
    </location>
</feature>
<dbReference type="EMBL" id="LAYZ01000002">
    <property type="protein sequence ID" value="KKK35192.1"/>
    <property type="molecule type" value="Genomic_DNA"/>
</dbReference>
<dbReference type="InterPro" id="IPR014529">
    <property type="entry name" value="UCP026631"/>
</dbReference>
<evidence type="ECO:0000313" key="4">
    <source>
        <dbReference type="Proteomes" id="UP000034287"/>
    </source>
</evidence>
<evidence type="ECO:0000313" key="3">
    <source>
        <dbReference type="EMBL" id="KKK35192.1"/>
    </source>
</evidence>
<proteinExistence type="predicted"/>
<feature type="transmembrane region" description="Helical" evidence="1">
    <location>
        <begin position="368"/>
        <end position="386"/>
    </location>
</feature>
<gene>
    <name evidence="3" type="ORF">WN59_06100</name>
</gene>
<feature type="domain" description="YdbS-like PH" evidence="2">
    <location>
        <begin position="71"/>
        <end position="145"/>
    </location>
</feature>
<feature type="transmembrane region" description="Helical" evidence="1">
    <location>
        <begin position="12"/>
        <end position="32"/>
    </location>
</feature>
<keyword evidence="4" id="KW-1185">Reference proteome</keyword>
<dbReference type="PANTHER" id="PTHR34473:SF2">
    <property type="entry name" value="UPF0699 TRANSMEMBRANE PROTEIN YDBT"/>
    <property type="match status" value="1"/>
</dbReference>
<comment type="caution">
    <text evidence="3">The sequence shown here is derived from an EMBL/GenBank/DDBJ whole genome shotgun (WGS) entry which is preliminary data.</text>
</comment>
<sequence length="511" mass="58187">MYSPEKLHPVAYLGSVVNGFKNLWIPIIIVLFNSREAIFSGNISLKYFLISGGILILAVVLFGGYDFLNKFRTRFWIEDGKFIYKDGVISNREKELDISRIQSIDFNEPIFHRIFGAVKLDIITPGEGIKIDTIKKSQAQSIQSILYNEMDQLDSAVEIGAYSRWPREEAPGESQSEQFVTLYRMTGKALILMSMTSGALGAFLAIVFGFINLIGANFLIERYFEVFEGLVQNIFLALGIAVLIFITAGYIMGILILSIKYYNYTLKMKSDDLVVEYGLLEKKHRSVNVTRVQNIIIKDSLIRRMIGYYSLSVTITSDSLDSEEIDGKVELLPFIRKKRLYEIIDEIFPNYHVELPERTVPFRGYRRYFQVMLSIIVIITGIVQYFWFGYAWIIGLAVAAVFIVSGIYSARNTGYKIHEDEINMMATGFFSRSHFVIKHEKVIQAERVVNPFLRRADLGVITLVTAAGMMGSSASLKFIDKEDIEKIWNWAERGHSNGEDIAESDQSMADQ</sequence>
<dbReference type="RefSeq" id="WP_046514249.1">
    <property type="nucleotide sequence ID" value="NZ_LAYZ01000002.1"/>
</dbReference>
<protein>
    <recommendedName>
        <fullName evidence="2">YdbS-like PH domain-containing protein</fullName>
    </recommendedName>
</protein>
<dbReference type="AlphaFoldDB" id="A0A0M2SQF6"/>
<feature type="transmembrane region" description="Helical" evidence="1">
    <location>
        <begin position="392"/>
        <end position="410"/>
    </location>
</feature>
<organism evidence="3 4">
    <name type="scientific">Salinicoccus sediminis</name>
    <dbReference type="NCBI Taxonomy" id="1432562"/>
    <lineage>
        <taxon>Bacteria</taxon>
        <taxon>Bacillati</taxon>
        <taxon>Bacillota</taxon>
        <taxon>Bacilli</taxon>
        <taxon>Bacillales</taxon>
        <taxon>Staphylococcaceae</taxon>
        <taxon>Salinicoccus</taxon>
    </lineage>
</organism>
<accession>A0A0M2SQF6</accession>
<dbReference type="STRING" id="1432562.WN59_06100"/>
<feature type="transmembrane region" description="Helical" evidence="1">
    <location>
        <begin position="47"/>
        <end position="68"/>
    </location>
</feature>
<dbReference type="PATRIC" id="fig|1432562.3.peg.1217"/>
<evidence type="ECO:0000256" key="1">
    <source>
        <dbReference type="SAM" id="Phobius"/>
    </source>
</evidence>
<name>A0A0M2SQF6_9STAP</name>
<keyword evidence="1" id="KW-0472">Membrane</keyword>
<dbReference type="InterPro" id="IPR005182">
    <property type="entry name" value="YdbS-like_PH"/>
</dbReference>
<evidence type="ECO:0000259" key="2">
    <source>
        <dbReference type="Pfam" id="PF03703"/>
    </source>
</evidence>
<feature type="transmembrane region" description="Helical" evidence="1">
    <location>
        <begin position="234"/>
        <end position="259"/>
    </location>
</feature>
<feature type="domain" description="YdbS-like PH" evidence="2">
    <location>
        <begin position="411"/>
        <end position="490"/>
    </location>
</feature>
<feature type="domain" description="YdbS-like PH" evidence="2">
    <location>
        <begin position="261"/>
        <end position="344"/>
    </location>
</feature>